<dbReference type="Proteomes" id="UP001303046">
    <property type="component" value="Unassembled WGS sequence"/>
</dbReference>
<accession>A0ABR1C550</accession>
<evidence type="ECO:0000313" key="2">
    <source>
        <dbReference type="EMBL" id="KAK6732807.1"/>
    </source>
</evidence>
<comment type="caution">
    <text evidence="2">The sequence shown here is derived from an EMBL/GenBank/DDBJ whole genome shotgun (WGS) entry which is preliminary data.</text>
</comment>
<protein>
    <submittedName>
        <fullName evidence="2">Uncharacterized protein</fullName>
    </submittedName>
</protein>
<keyword evidence="3" id="KW-1185">Reference proteome</keyword>
<evidence type="ECO:0000256" key="1">
    <source>
        <dbReference type="SAM" id="MobiDB-lite"/>
    </source>
</evidence>
<evidence type="ECO:0000313" key="3">
    <source>
        <dbReference type="Proteomes" id="UP001303046"/>
    </source>
</evidence>
<proteinExistence type="predicted"/>
<feature type="compositionally biased region" description="Basic and acidic residues" evidence="1">
    <location>
        <begin position="44"/>
        <end position="61"/>
    </location>
</feature>
<organism evidence="2 3">
    <name type="scientific">Necator americanus</name>
    <name type="common">Human hookworm</name>
    <dbReference type="NCBI Taxonomy" id="51031"/>
    <lineage>
        <taxon>Eukaryota</taxon>
        <taxon>Metazoa</taxon>
        <taxon>Ecdysozoa</taxon>
        <taxon>Nematoda</taxon>
        <taxon>Chromadorea</taxon>
        <taxon>Rhabditida</taxon>
        <taxon>Rhabditina</taxon>
        <taxon>Rhabditomorpha</taxon>
        <taxon>Strongyloidea</taxon>
        <taxon>Ancylostomatidae</taxon>
        <taxon>Bunostominae</taxon>
        <taxon>Necator</taxon>
    </lineage>
</organism>
<sequence>MRTRQWSHSSPPFRALYAPPTFACIKGAVLCLEIHSINMSPGKRQPERPREVDRVDHEQQHHFRAIPSAKREEGSWYGLEATGVLRLSGGGGVEPEVYTCRGRSQWLVRFCPF</sequence>
<dbReference type="EMBL" id="JAVFWL010000002">
    <property type="protein sequence ID" value="KAK6732807.1"/>
    <property type="molecule type" value="Genomic_DNA"/>
</dbReference>
<reference evidence="2 3" key="1">
    <citation type="submission" date="2023-08" db="EMBL/GenBank/DDBJ databases">
        <title>A Necator americanus chromosomal reference genome.</title>
        <authorList>
            <person name="Ilik V."/>
            <person name="Petrzelkova K.J."/>
            <person name="Pardy F."/>
            <person name="Fuh T."/>
            <person name="Niatou-Singa F.S."/>
            <person name="Gouil Q."/>
            <person name="Baker L."/>
            <person name="Ritchie M.E."/>
            <person name="Jex A.R."/>
            <person name="Gazzola D."/>
            <person name="Li H."/>
            <person name="Toshio Fujiwara R."/>
            <person name="Zhan B."/>
            <person name="Aroian R.V."/>
            <person name="Pafco B."/>
            <person name="Schwarz E.M."/>
        </authorList>
    </citation>
    <scope>NUCLEOTIDE SEQUENCE [LARGE SCALE GENOMIC DNA]</scope>
    <source>
        <strain evidence="2 3">Aroian</strain>
        <tissue evidence="2">Whole animal</tissue>
    </source>
</reference>
<name>A0ABR1C550_NECAM</name>
<feature type="region of interest" description="Disordered" evidence="1">
    <location>
        <begin position="39"/>
        <end position="61"/>
    </location>
</feature>
<gene>
    <name evidence="2" type="primary">Necator_chrII.g4696</name>
    <name evidence="2" type="ORF">RB195_016904</name>
</gene>